<evidence type="ECO:0000256" key="1">
    <source>
        <dbReference type="ARBA" id="ARBA00000013"/>
    </source>
</evidence>
<dbReference type="InterPro" id="IPR036652">
    <property type="entry name" value="YjeF_N_dom_sf"/>
</dbReference>
<dbReference type="OrthoDB" id="10064708at2759"/>
<proteinExistence type="predicted"/>
<dbReference type="PROSITE" id="PS51385">
    <property type="entry name" value="YJEF_N"/>
    <property type="match status" value="1"/>
</dbReference>
<evidence type="ECO:0000259" key="10">
    <source>
        <dbReference type="PROSITE" id="PS51385"/>
    </source>
</evidence>
<keyword evidence="7" id="KW-0630">Potassium</keyword>
<feature type="domain" description="YjeF N-terminal" evidence="10">
    <location>
        <begin position="1"/>
        <end position="179"/>
    </location>
</feature>
<dbReference type="InterPro" id="IPR004443">
    <property type="entry name" value="YjeF_N_dom"/>
</dbReference>
<evidence type="ECO:0000256" key="5">
    <source>
        <dbReference type="ARBA" id="ARBA00022741"/>
    </source>
</evidence>
<keyword evidence="5" id="KW-0547">Nucleotide-binding</keyword>
<evidence type="ECO:0000313" key="12">
    <source>
        <dbReference type="Proteomes" id="UP000053317"/>
    </source>
</evidence>
<evidence type="ECO:0000256" key="8">
    <source>
        <dbReference type="ARBA" id="ARBA00023027"/>
    </source>
</evidence>
<keyword evidence="6" id="KW-0521">NADP</keyword>
<dbReference type="PANTHER" id="PTHR13232">
    <property type="entry name" value="NAD(P)H-HYDRATE EPIMERASE"/>
    <property type="match status" value="1"/>
</dbReference>
<keyword evidence="4" id="KW-0479">Metal-binding</keyword>
<comment type="caution">
    <text evidence="11">The sequence shown here is derived from an EMBL/GenBank/DDBJ whole genome shotgun (WGS) entry which is preliminary data.</text>
</comment>
<evidence type="ECO:0000313" key="11">
    <source>
        <dbReference type="EMBL" id="KKY25617.1"/>
    </source>
</evidence>
<dbReference type="PANTHER" id="PTHR13232:SF10">
    <property type="entry name" value="NAD(P)H-HYDRATE EPIMERASE"/>
    <property type="match status" value="1"/>
</dbReference>
<sequence length="205" mass="22271">MNEGGFALEQLMELAGLSVAEAGGDGLVAARHLFHFGYKPTIYYPKPSKPAIFVGLQKQLKNLNIPFTEDFHSELKKTSLIIDAIFGFSFKGPPREPFSAVVKALEETKVPILAVDAPSSWDIDGGPPPDGQVGHNFMPDYLISLTAAKPLCKHFKGKRHFLGGRFLSKEMAAKYDLDVPDYQGVDQIVEVPVGAEISVAGGEKL</sequence>
<evidence type="ECO:0000256" key="9">
    <source>
        <dbReference type="ARBA" id="ARBA00023235"/>
    </source>
</evidence>
<reference evidence="11 12" key="2">
    <citation type="submission" date="2015-05" db="EMBL/GenBank/DDBJ databases">
        <authorList>
            <person name="Morales-Cruz A."/>
            <person name="Amrine K.C."/>
            <person name="Cantu D."/>
        </authorList>
    </citation>
    <scope>NUCLEOTIDE SEQUENCE [LARGE SCALE GENOMIC DNA]</scope>
    <source>
        <strain evidence="11">UCRPC4</strain>
    </source>
</reference>
<dbReference type="EMBL" id="LCWF01000040">
    <property type="protein sequence ID" value="KKY25617.1"/>
    <property type="molecule type" value="Genomic_DNA"/>
</dbReference>
<dbReference type="SUPFAM" id="SSF64153">
    <property type="entry name" value="YjeF N-terminal domain-like"/>
    <property type="match status" value="1"/>
</dbReference>
<organism evidence="11 12">
    <name type="scientific">Phaeomoniella chlamydospora</name>
    <name type="common">Phaeoacremonium chlamydosporum</name>
    <dbReference type="NCBI Taxonomy" id="158046"/>
    <lineage>
        <taxon>Eukaryota</taxon>
        <taxon>Fungi</taxon>
        <taxon>Dikarya</taxon>
        <taxon>Ascomycota</taxon>
        <taxon>Pezizomycotina</taxon>
        <taxon>Eurotiomycetes</taxon>
        <taxon>Chaetothyriomycetidae</taxon>
        <taxon>Phaeomoniellales</taxon>
        <taxon>Phaeomoniellaceae</taxon>
        <taxon>Phaeomoniella</taxon>
    </lineage>
</organism>
<dbReference type="GO" id="GO:0000166">
    <property type="term" value="F:nucleotide binding"/>
    <property type="evidence" value="ECO:0007669"/>
    <property type="project" value="UniProtKB-KW"/>
</dbReference>
<dbReference type="Proteomes" id="UP000053317">
    <property type="component" value="Unassembled WGS sequence"/>
</dbReference>
<dbReference type="GO" id="GO:0046872">
    <property type="term" value="F:metal ion binding"/>
    <property type="evidence" value="ECO:0007669"/>
    <property type="project" value="UniProtKB-KW"/>
</dbReference>
<dbReference type="Pfam" id="PF03853">
    <property type="entry name" value="YjeF_N"/>
    <property type="match status" value="1"/>
</dbReference>
<comment type="catalytic activity">
    <reaction evidence="2">
        <text>(6R)-NADPHX = (6S)-NADPHX</text>
        <dbReference type="Rhea" id="RHEA:32227"/>
        <dbReference type="ChEBI" id="CHEBI:64076"/>
        <dbReference type="ChEBI" id="CHEBI:64077"/>
        <dbReference type="EC" id="5.1.99.6"/>
    </reaction>
</comment>
<evidence type="ECO:0000256" key="2">
    <source>
        <dbReference type="ARBA" id="ARBA00000909"/>
    </source>
</evidence>
<keyword evidence="12" id="KW-1185">Reference proteome</keyword>
<evidence type="ECO:0000256" key="6">
    <source>
        <dbReference type="ARBA" id="ARBA00022857"/>
    </source>
</evidence>
<evidence type="ECO:0000256" key="3">
    <source>
        <dbReference type="ARBA" id="ARBA00012228"/>
    </source>
</evidence>
<protein>
    <recommendedName>
        <fullName evidence="3">NAD(P)H-hydrate epimerase</fullName>
        <ecNumber evidence="3">5.1.99.6</ecNumber>
    </recommendedName>
</protein>
<dbReference type="AlphaFoldDB" id="A0A0G2ES84"/>
<keyword evidence="8" id="KW-0520">NAD</keyword>
<dbReference type="InterPro" id="IPR032976">
    <property type="entry name" value="YJEFN_prot_NAXE-like"/>
</dbReference>
<evidence type="ECO:0000256" key="7">
    <source>
        <dbReference type="ARBA" id="ARBA00022958"/>
    </source>
</evidence>
<dbReference type="GO" id="GO:0005739">
    <property type="term" value="C:mitochondrion"/>
    <property type="evidence" value="ECO:0007669"/>
    <property type="project" value="TreeGrafter"/>
</dbReference>
<comment type="catalytic activity">
    <reaction evidence="1">
        <text>(6R)-NADHX = (6S)-NADHX</text>
        <dbReference type="Rhea" id="RHEA:32215"/>
        <dbReference type="ChEBI" id="CHEBI:64074"/>
        <dbReference type="ChEBI" id="CHEBI:64075"/>
        <dbReference type="EC" id="5.1.99.6"/>
    </reaction>
</comment>
<name>A0A0G2ES84_PHACM</name>
<gene>
    <name evidence="11" type="ORF">UCRPC4_g01688</name>
</gene>
<evidence type="ECO:0000256" key="4">
    <source>
        <dbReference type="ARBA" id="ARBA00022723"/>
    </source>
</evidence>
<keyword evidence="9" id="KW-0413">Isomerase</keyword>
<dbReference type="GO" id="GO:0052856">
    <property type="term" value="F:NAD(P)HX epimerase activity"/>
    <property type="evidence" value="ECO:0007669"/>
    <property type="project" value="UniProtKB-EC"/>
</dbReference>
<dbReference type="Gene3D" id="3.40.50.10260">
    <property type="entry name" value="YjeF N-terminal domain"/>
    <property type="match status" value="1"/>
</dbReference>
<reference evidence="11 12" key="1">
    <citation type="submission" date="2015-05" db="EMBL/GenBank/DDBJ databases">
        <title>Distinctive expansion of gene families associated with plant cell wall degradation and secondary metabolism in the genomes of grapevine trunk pathogens.</title>
        <authorList>
            <person name="Lawrence D.P."/>
            <person name="Travadon R."/>
            <person name="Rolshausen P.E."/>
            <person name="Baumgartner K."/>
        </authorList>
    </citation>
    <scope>NUCLEOTIDE SEQUENCE [LARGE SCALE GENOMIC DNA]</scope>
    <source>
        <strain evidence="11">UCRPC4</strain>
    </source>
</reference>
<accession>A0A0G2ES84</accession>
<dbReference type="EC" id="5.1.99.6" evidence="3"/>